<keyword evidence="3" id="KW-1185">Reference proteome</keyword>
<gene>
    <name evidence="2" type="ORF">COLO4_04227</name>
</gene>
<protein>
    <submittedName>
        <fullName evidence="2">Uncharacterized protein</fullName>
    </submittedName>
</protein>
<feature type="region of interest" description="Disordered" evidence="1">
    <location>
        <begin position="1"/>
        <end position="36"/>
    </location>
</feature>
<reference evidence="3" key="1">
    <citation type="submission" date="2013-09" db="EMBL/GenBank/DDBJ databases">
        <title>Corchorus olitorius genome sequencing.</title>
        <authorList>
            <person name="Alam M."/>
            <person name="Haque M.S."/>
            <person name="Islam M.S."/>
            <person name="Emdad E.M."/>
            <person name="Islam M.M."/>
            <person name="Ahmed B."/>
            <person name="Halim A."/>
            <person name="Hossen Q.M.M."/>
            <person name="Hossain M.Z."/>
            <person name="Ahmed R."/>
            <person name="Khan M.M."/>
            <person name="Islam R."/>
            <person name="Rashid M.M."/>
            <person name="Khan S.A."/>
            <person name="Rahman M.S."/>
            <person name="Alam M."/>
            <person name="Yahiya A.S."/>
            <person name="Khan M.S."/>
            <person name="Azam M.S."/>
            <person name="Haque T."/>
            <person name="Lashkar M.Z.H."/>
            <person name="Akhand A.I."/>
            <person name="Morshed G."/>
            <person name="Roy S."/>
            <person name="Uddin K.S."/>
            <person name="Rabeya T."/>
            <person name="Hossain A.S."/>
            <person name="Chowdhury A."/>
            <person name="Snigdha A.R."/>
            <person name="Mortoza M.S."/>
            <person name="Matin S.A."/>
            <person name="Hoque S.M.E."/>
            <person name="Islam M.K."/>
            <person name="Roy D.K."/>
            <person name="Haider R."/>
            <person name="Moosa M.M."/>
            <person name="Elias S.M."/>
            <person name="Hasan A.M."/>
            <person name="Jahan S."/>
            <person name="Shafiuddin M."/>
            <person name="Mahmood N."/>
            <person name="Shommy N.S."/>
        </authorList>
    </citation>
    <scope>NUCLEOTIDE SEQUENCE [LARGE SCALE GENOMIC DNA]</scope>
    <source>
        <strain evidence="3">cv. O-4</strain>
    </source>
</reference>
<name>A0A1R3KUT8_9ROSI</name>
<proteinExistence type="predicted"/>
<dbReference type="AlphaFoldDB" id="A0A1R3KUT8"/>
<dbReference type="EMBL" id="AWUE01011218">
    <property type="protein sequence ID" value="OMP10842.1"/>
    <property type="molecule type" value="Genomic_DNA"/>
</dbReference>
<evidence type="ECO:0000313" key="2">
    <source>
        <dbReference type="EMBL" id="OMP10842.1"/>
    </source>
</evidence>
<accession>A0A1R3KUT8</accession>
<organism evidence="2 3">
    <name type="scientific">Corchorus olitorius</name>
    <dbReference type="NCBI Taxonomy" id="93759"/>
    <lineage>
        <taxon>Eukaryota</taxon>
        <taxon>Viridiplantae</taxon>
        <taxon>Streptophyta</taxon>
        <taxon>Embryophyta</taxon>
        <taxon>Tracheophyta</taxon>
        <taxon>Spermatophyta</taxon>
        <taxon>Magnoliopsida</taxon>
        <taxon>eudicotyledons</taxon>
        <taxon>Gunneridae</taxon>
        <taxon>Pentapetalae</taxon>
        <taxon>rosids</taxon>
        <taxon>malvids</taxon>
        <taxon>Malvales</taxon>
        <taxon>Malvaceae</taxon>
        <taxon>Grewioideae</taxon>
        <taxon>Apeibeae</taxon>
        <taxon>Corchorus</taxon>
    </lineage>
</organism>
<evidence type="ECO:0000313" key="3">
    <source>
        <dbReference type="Proteomes" id="UP000187203"/>
    </source>
</evidence>
<dbReference type="Proteomes" id="UP000187203">
    <property type="component" value="Unassembled WGS sequence"/>
</dbReference>
<comment type="caution">
    <text evidence="2">The sequence shown here is derived from an EMBL/GenBank/DDBJ whole genome shotgun (WGS) entry which is preliminary data.</text>
</comment>
<sequence length="36" mass="3968">MEAINLNGDQEQRKVIRDSKGRTPKGISVASIRDNA</sequence>
<feature type="compositionally biased region" description="Basic and acidic residues" evidence="1">
    <location>
        <begin position="10"/>
        <end position="21"/>
    </location>
</feature>
<evidence type="ECO:0000256" key="1">
    <source>
        <dbReference type="SAM" id="MobiDB-lite"/>
    </source>
</evidence>